<reference evidence="3 4" key="1">
    <citation type="submission" date="2013-07" db="EMBL/GenBank/DDBJ databases">
        <title>Comparative Genomic and Metabolomic Analysis of Twelve Strains of Pseudoalteromonas luteoviolacea.</title>
        <authorList>
            <person name="Vynne N.G."/>
            <person name="Mansson M."/>
            <person name="Gram L."/>
        </authorList>
    </citation>
    <scope>NUCLEOTIDE SEQUENCE [LARGE SCALE GENOMIC DNA]</scope>
    <source>
        <strain evidence="3 4">DSM 6061</strain>
    </source>
</reference>
<keyword evidence="4" id="KW-1185">Reference proteome</keyword>
<dbReference type="AlphaFoldDB" id="A0A166YVT6"/>
<keyword evidence="1" id="KW-0175">Coiled coil</keyword>
<organism evidence="3 4">
    <name type="scientific">Pseudoalteromonas luteoviolacea DSM 6061</name>
    <dbReference type="NCBI Taxonomy" id="1365250"/>
    <lineage>
        <taxon>Bacteria</taxon>
        <taxon>Pseudomonadati</taxon>
        <taxon>Pseudomonadota</taxon>
        <taxon>Gammaproteobacteria</taxon>
        <taxon>Alteromonadales</taxon>
        <taxon>Pseudoalteromonadaceae</taxon>
        <taxon>Pseudoalteromonas</taxon>
    </lineage>
</organism>
<feature type="transmembrane region" description="Helical" evidence="2">
    <location>
        <begin position="27"/>
        <end position="46"/>
    </location>
</feature>
<name>A0A166YVT6_9GAMM</name>
<evidence type="ECO:0000256" key="2">
    <source>
        <dbReference type="SAM" id="Phobius"/>
    </source>
</evidence>
<dbReference type="Proteomes" id="UP000076643">
    <property type="component" value="Unassembled WGS sequence"/>
</dbReference>
<dbReference type="PATRIC" id="fig|1365250.3.peg.652"/>
<keyword evidence="2" id="KW-0812">Transmembrane</keyword>
<evidence type="ECO:0000313" key="4">
    <source>
        <dbReference type="Proteomes" id="UP000076643"/>
    </source>
</evidence>
<keyword evidence="2" id="KW-1133">Transmembrane helix</keyword>
<feature type="coiled-coil region" evidence="1">
    <location>
        <begin position="222"/>
        <end position="249"/>
    </location>
</feature>
<evidence type="ECO:0000256" key="1">
    <source>
        <dbReference type="SAM" id="Coils"/>
    </source>
</evidence>
<comment type="caution">
    <text evidence="3">The sequence shown here is derived from an EMBL/GenBank/DDBJ whole genome shotgun (WGS) entry which is preliminary data.</text>
</comment>
<dbReference type="RefSeq" id="WP_063364682.1">
    <property type="nucleotide sequence ID" value="NZ_AQHB01000025.1"/>
</dbReference>
<gene>
    <name evidence="3" type="ORF">N475_08360</name>
</gene>
<proteinExistence type="predicted"/>
<sequence>MSNESSTHQAGRLLVWNEKIKKHIRSIALTLVGVVSAAAIPIWQIYFVETSEVVIELASINRNESSHFTVPLDTDELALLEPYIPSDSLYEFNRQGVRGDKIDYPEFTLNTLFEAYEKAKQDLKNMALTKASLLKSIERIEAYLDPQNHQFPLVEFRVSELKGWDLSNHIDDSEALYFEEQVLAITRNYSQMAFDNQENPEINIAALKFLLNDVKEDISDVIHESTVRHERLRDDIRNIETQLNKLKSQQLELYTYFEVEVVASNTGRVSTSLRPLALMRVQISENNYVDIRLQLQNYTEQAELAPSSTNILHYRSSELNTFPSEDQALINTFWGSTGRVRLFAMDTKHNVFTSNQIAFVDNRNQKLIVDKLKEAASAYMDK</sequence>
<accession>A0A166YVT6</accession>
<protein>
    <submittedName>
        <fullName evidence="3">Uncharacterized protein</fullName>
    </submittedName>
</protein>
<keyword evidence="2" id="KW-0472">Membrane</keyword>
<dbReference type="EMBL" id="AUYB01000078">
    <property type="protein sequence ID" value="KZN43572.1"/>
    <property type="molecule type" value="Genomic_DNA"/>
</dbReference>
<evidence type="ECO:0000313" key="3">
    <source>
        <dbReference type="EMBL" id="KZN43572.1"/>
    </source>
</evidence>